<comment type="catalytic activity">
    <reaction evidence="12">
        <text>ssDNA + n NTP = ssDNA/pppN(pN)n-1 hybrid + (n-1) diphosphate.</text>
        <dbReference type="EC" id="2.7.7.101"/>
    </reaction>
</comment>
<dbReference type="InterPro" id="IPR006295">
    <property type="entry name" value="DNA_primase_DnaG"/>
</dbReference>
<organism evidence="14 15">
    <name type="scientific">Candidatus Cyrtobacter comes</name>
    <dbReference type="NCBI Taxonomy" id="675776"/>
    <lineage>
        <taxon>Bacteria</taxon>
        <taxon>Pseudomonadati</taxon>
        <taxon>Pseudomonadota</taxon>
        <taxon>Alphaproteobacteria</taxon>
        <taxon>Rickettsiales</taxon>
        <taxon>Candidatus Midichloriaceae</taxon>
        <taxon>Candidatus Cyrtobacter</taxon>
    </lineage>
</organism>
<keyword evidence="1 12" id="KW-0240">DNA-directed RNA polymerase</keyword>
<dbReference type="InterPro" id="IPR013264">
    <property type="entry name" value="DNAG_N"/>
</dbReference>
<dbReference type="InterPro" id="IPR037068">
    <property type="entry name" value="DNA_primase_core_N_sf"/>
</dbReference>
<keyword evidence="4 12" id="KW-0548">Nucleotidyltransferase</keyword>
<evidence type="ECO:0000256" key="5">
    <source>
        <dbReference type="ARBA" id="ARBA00022705"/>
    </source>
</evidence>
<evidence type="ECO:0000313" key="14">
    <source>
        <dbReference type="EMBL" id="MDZ5761746.1"/>
    </source>
</evidence>
<evidence type="ECO:0000256" key="9">
    <source>
        <dbReference type="ARBA" id="ARBA00022842"/>
    </source>
</evidence>
<comment type="function">
    <text evidence="12">RNA polymerase that catalyzes the synthesis of short RNA molecules used as primers for DNA polymerase during DNA replication.</text>
</comment>
<proteinExistence type="inferred from homology"/>
<dbReference type="InterPro" id="IPR050219">
    <property type="entry name" value="DnaG_primase"/>
</dbReference>
<dbReference type="NCBIfam" id="TIGR01391">
    <property type="entry name" value="dnaG"/>
    <property type="match status" value="1"/>
</dbReference>
<keyword evidence="2 12" id="KW-0639">Primosome</keyword>
<comment type="caution">
    <text evidence="14">The sequence shown here is derived from an EMBL/GenBank/DDBJ whole genome shotgun (WGS) entry which is preliminary data.</text>
</comment>
<evidence type="ECO:0000259" key="13">
    <source>
        <dbReference type="PROSITE" id="PS50880"/>
    </source>
</evidence>
<dbReference type="Proteomes" id="UP001293791">
    <property type="component" value="Unassembled WGS sequence"/>
</dbReference>
<dbReference type="InterPro" id="IPR030846">
    <property type="entry name" value="DnaG_bac"/>
</dbReference>
<keyword evidence="8 12" id="KW-0862">Zinc</keyword>
<evidence type="ECO:0000256" key="12">
    <source>
        <dbReference type="HAMAP-Rule" id="MF_00974"/>
    </source>
</evidence>
<comment type="subunit">
    <text evidence="12">Monomer. Interacts with DnaB.</text>
</comment>
<dbReference type="EC" id="2.7.7.101" evidence="12"/>
<gene>
    <name evidence="12" type="primary">dnaG</name>
    <name evidence="14" type="ORF">Cyrtocomes_00104</name>
</gene>
<keyword evidence="10 12" id="KW-0238">DNA-binding</keyword>
<dbReference type="PANTHER" id="PTHR30313">
    <property type="entry name" value="DNA PRIMASE"/>
    <property type="match status" value="1"/>
</dbReference>
<evidence type="ECO:0000313" key="15">
    <source>
        <dbReference type="Proteomes" id="UP001293791"/>
    </source>
</evidence>
<dbReference type="InterPro" id="IPR034151">
    <property type="entry name" value="TOPRIM_DnaG_bac"/>
</dbReference>
<dbReference type="Gene3D" id="3.40.1360.10">
    <property type="match status" value="1"/>
</dbReference>
<dbReference type="SMART" id="SM00400">
    <property type="entry name" value="ZnF_CHCC"/>
    <property type="match status" value="1"/>
</dbReference>
<evidence type="ECO:0000256" key="1">
    <source>
        <dbReference type="ARBA" id="ARBA00022478"/>
    </source>
</evidence>
<evidence type="ECO:0000256" key="8">
    <source>
        <dbReference type="ARBA" id="ARBA00022833"/>
    </source>
</evidence>
<keyword evidence="7 12" id="KW-0863">Zinc-finger</keyword>
<evidence type="ECO:0000256" key="3">
    <source>
        <dbReference type="ARBA" id="ARBA00022679"/>
    </source>
</evidence>
<sequence length="562" mass="64328">MRSCIDRIKSSLSLSSFASEKLQLKNKGRGQFVALCPFHNEKTPSFTIDDNKGLYHCFGCNRGGDILSFLMEVDSLSYGDALKILSNRAGIELPNEETSSASRLFFSVTEQLSAFYKKSLLSRSGALSYLKDRQLTDKIINSYDIGFSPIYSESIKYLLKNFSKEELVTTKLFLERDGKLIDPMSNRITFAIHNYNGECIAFGGRTLYEDKQIPKYINSQENPFFKKGYSLYGISHAKKSIKKFKKCVIVEGYIDVLSAASHGIINTVAPLGTAISIEQIKTLWNMGSDVVLCMDSDSAGIESTKRICSKILSVMKPQNILSIALIDGAKDPSELISKNGVEVFIRCLKNAQPLYQYLFSSNLKEAKLDSPQDRAIFRDRMTELANSITDYSLKSEYRKFFQEKCFHEFFKTHKKVQMKVPVFNPQNIANYTEEELFSLLISNIDLLKDERVLKHFIEIEIDDKNYQHLKFIILDKLQNNKEFSHEDFSFLSKNLSKERYISIENRAEFLIRYLLLHSLNVIRNKINSVSCELIEGGLDSKFDELMRLKFREKSIKSELGII</sequence>
<keyword evidence="3 12" id="KW-0808">Transferase</keyword>
<evidence type="ECO:0000256" key="6">
    <source>
        <dbReference type="ARBA" id="ARBA00022723"/>
    </source>
</evidence>
<dbReference type="InterPro" id="IPR006171">
    <property type="entry name" value="TOPRIM_dom"/>
</dbReference>
<evidence type="ECO:0000256" key="7">
    <source>
        <dbReference type="ARBA" id="ARBA00022771"/>
    </source>
</evidence>
<protein>
    <recommendedName>
        <fullName evidence="12">DNA primase</fullName>
        <ecNumber evidence="12">2.7.7.101</ecNumber>
    </recommendedName>
</protein>
<dbReference type="SUPFAM" id="SSF56731">
    <property type="entry name" value="DNA primase core"/>
    <property type="match status" value="1"/>
</dbReference>
<keyword evidence="5 12" id="KW-0235">DNA replication</keyword>
<feature type="zinc finger region" description="CHC2-type" evidence="12">
    <location>
        <begin position="36"/>
        <end position="60"/>
    </location>
</feature>
<reference evidence="14 15" key="1">
    <citation type="submission" date="2023-02" db="EMBL/GenBank/DDBJ databases">
        <title>Host association and intracellularity evolved multiple times independently in the Rickettsiales.</title>
        <authorList>
            <person name="Castelli M."/>
            <person name="Nardi T."/>
            <person name="Gammuto L."/>
            <person name="Bellinzona G."/>
            <person name="Sabaneyeva E."/>
            <person name="Potekhin A."/>
            <person name="Serra V."/>
            <person name="Petroni G."/>
            <person name="Sassera D."/>
        </authorList>
    </citation>
    <scope>NUCLEOTIDE SEQUENCE [LARGE SCALE GENOMIC DNA]</scope>
    <source>
        <strain evidence="14 15">BOD18</strain>
    </source>
</reference>
<dbReference type="RefSeq" id="WP_322497256.1">
    <property type="nucleotide sequence ID" value="NZ_JARGYT010000003.1"/>
</dbReference>
<evidence type="ECO:0000256" key="2">
    <source>
        <dbReference type="ARBA" id="ARBA00022515"/>
    </source>
</evidence>
<dbReference type="Pfam" id="PF01807">
    <property type="entry name" value="Zn_ribbon_DnaG"/>
    <property type="match status" value="1"/>
</dbReference>
<dbReference type="Gene3D" id="3.90.580.10">
    <property type="entry name" value="Zinc finger, CHC2-type domain"/>
    <property type="match status" value="1"/>
</dbReference>
<dbReference type="Pfam" id="PF13155">
    <property type="entry name" value="Toprim_2"/>
    <property type="match status" value="1"/>
</dbReference>
<dbReference type="CDD" id="cd03364">
    <property type="entry name" value="TOPRIM_DnaG_primases"/>
    <property type="match status" value="1"/>
</dbReference>
<name>A0ABU5L6K0_9RICK</name>
<comment type="cofactor">
    <cofactor evidence="12">
        <name>Zn(2+)</name>
        <dbReference type="ChEBI" id="CHEBI:29105"/>
    </cofactor>
    <text evidence="12">Binds 1 zinc ion per monomer.</text>
</comment>
<accession>A0ABU5L6K0</accession>
<dbReference type="Gene3D" id="3.90.980.10">
    <property type="entry name" value="DNA primase, catalytic core, N-terminal domain"/>
    <property type="match status" value="1"/>
</dbReference>
<keyword evidence="6 12" id="KW-0479">Metal-binding</keyword>
<dbReference type="SUPFAM" id="SSF57783">
    <property type="entry name" value="Zinc beta-ribbon"/>
    <property type="match status" value="1"/>
</dbReference>
<comment type="domain">
    <text evidence="12">Contains an N-terminal zinc-binding domain, a central core domain that contains the primase activity, and a C-terminal DnaB-binding domain.</text>
</comment>
<dbReference type="EMBL" id="JARGYT010000003">
    <property type="protein sequence ID" value="MDZ5761746.1"/>
    <property type="molecule type" value="Genomic_DNA"/>
</dbReference>
<dbReference type="InterPro" id="IPR036977">
    <property type="entry name" value="DNA_primase_Znf_CHC2"/>
</dbReference>
<keyword evidence="15" id="KW-1185">Reference proteome</keyword>
<keyword evidence="11 12" id="KW-0804">Transcription</keyword>
<keyword evidence="9" id="KW-0460">Magnesium</keyword>
<dbReference type="PROSITE" id="PS50880">
    <property type="entry name" value="TOPRIM"/>
    <property type="match status" value="1"/>
</dbReference>
<dbReference type="PANTHER" id="PTHR30313:SF2">
    <property type="entry name" value="DNA PRIMASE"/>
    <property type="match status" value="1"/>
</dbReference>
<dbReference type="SMART" id="SM00493">
    <property type="entry name" value="TOPRIM"/>
    <property type="match status" value="1"/>
</dbReference>
<evidence type="ECO:0000256" key="10">
    <source>
        <dbReference type="ARBA" id="ARBA00023125"/>
    </source>
</evidence>
<comment type="similarity">
    <text evidence="12">Belongs to the DnaG primase family.</text>
</comment>
<dbReference type="HAMAP" id="MF_00974">
    <property type="entry name" value="DNA_primase_DnaG"/>
    <property type="match status" value="1"/>
</dbReference>
<feature type="domain" description="Toprim" evidence="13">
    <location>
        <begin position="245"/>
        <end position="327"/>
    </location>
</feature>
<dbReference type="Pfam" id="PF08275">
    <property type="entry name" value="DNAG_N"/>
    <property type="match status" value="1"/>
</dbReference>
<evidence type="ECO:0000256" key="4">
    <source>
        <dbReference type="ARBA" id="ARBA00022695"/>
    </source>
</evidence>
<dbReference type="InterPro" id="IPR002694">
    <property type="entry name" value="Znf_CHC2"/>
</dbReference>
<evidence type="ECO:0000256" key="11">
    <source>
        <dbReference type="ARBA" id="ARBA00023163"/>
    </source>
</evidence>